<dbReference type="OrthoDB" id="9794694at2"/>
<dbReference type="CDD" id="cd08432">
    <property type="entry name" value="PBP2_GcdR_TrpI_HvrB_AmpR_like"/>
    <property type="match status" value="1"/>
</dbReference>
<evidence type="ECO:0000256" key="4">
    <source>
        <dbReference type="ARBA" id="ARBA00023163"/>
    </source>
</evidence>
<keyword evidence="4" id="KW-0804">Transcription</keyword>
<evidence type="ECO:0000313" key="6">
    <source>
        <dbReference type="EMBL" id="RAI59607.1"/>
    </source>
</evidence>
<dbReference type="SUPFAM" id="SSF53850">
    <property type="entry name" value="Periplasmic binding protein-like II"/>
    <property type="match status" value="1"/>
</dbReference>
<dbReference type="EMBL" id="QLIX01000004">
    <property type="protein sequence ID" value="RAI59607.1"/>
    <property type="molecule type" value="Genomic_DNA"/>
</dbReference>
<dbReference type="Gene3D" id="3.40.190.10">
    <property type="entry name" value="Periplasmic binding protein-like II"/>
    <property type="match status" value="2"/>
</dbReference>
<dbReference type="GO" id="GO:0006351">
    <property type="term" value="P:DNA-templated transcription"/>
    <property type="evidence" value="ECO:0007669"/>
    <property type="project" value="TreeGrafter"/>
</dbReference>
<proteinExistence type="inferred from homology"/>
<dbReference type="Pfam" id="PF00126">
    <property type="entry name" value="HTH_1"/>
    <property type="match status" value="1"/>
</dbReference>
<keyword evidence="2" id="KW-0805">Transcription regulation</keyword>
<dbReference type="Gene3D" id="1.10.10.10">
    <property type="entry name" value="Winged helix-like DNA-binding domain superfamily/Winged helix DNA-binding domain"/>
    <property type="match status" value="1"/>
</dbReference>
<dbReference type="GO" id="GO:0043565">
    <property type="term" value="F:sequence-specific DNA binding"/>
    <property type="evidence" value="ECO:0007669"/>
    <property type="project" value="TreeGrafter"/>
</dbReference>
<dbReference type="GO" id="GO:0003700">
    <property type="term" value="F:DNA-binding transcription factor activity"/>
    <property type="evidence" value="ECO:0007669"/>
    <property type="project" value="InterPro"/>
</dbReference>
<dbReference type="InterPro" id="IPR036390">
    <property type="entry name" value="WH_DNA-bd_sf"/>
</dbReference>
<evidence type="ECO:0000259" key="5">
    <source>
        <dbReference type="PROSITE" id="PS50931"/>
    </source>
</evidence>
<evidence type="ECO:0000256" key="2">
    <source>
        <dbReference type="ARBA" id="ARBA00023015"/>
    </source>
</evidence>
<protein>
    <submittedName>
        <fullName evidence="6">LysR family transcriptional regulator</fullName>
    </submittedName>
</protein>
<gene>
    <name evidence="6" type="ORF">DOO78_08420</name>
</gene>
<dbReference type="AlphaFoldDB" id="A0A327MAR9"/>
<comment type="caution">
    <text evidence="6">The sequence shown here is derived from an EMBL/GenBank/DDBJ whole genome shotgun (WGS) entry which is preliminary data.</text>
</comment>
<dbReference type="RefSeq" id="WP_111469295.1">
    <property type="nucleotide sequence ID" value="NZ_QLIX01000004.1"/>
</dbReference>
<organism evidence="6 7">
    <name type="scientific">Roseicella frigidaeris</name>
    <dbReference type="NCBI Taxonomy" id="2230885"/>
    <lineage>
        <taxon>Bacteria</taxon>
        <taxon>Pseudomonadati</taxon>
        <taxon>Pseudomonadota</taxon>
        <taxon>Alphaproteobacteria</taxon>
        <taxon>Acetobacterales</taxon>
        <taxon>Roseomonadaceae</taxon>
        <taxon>Roseicella</taxon>
    </lineage>
</organism>
<dbReference type="PROSITE" id="PS50931">
    <property type="entry name" value="HTH_LYSR"/>
    <property type="match status" value="1"/>
</dbReference>
<keyword evidence="7" id="KW-1185">Reference proteome</keyword>
<comment type="similarity">
    <text evidence="1">Belongs to the LysR transcriptional regulatory family.</text>
</comment>
<dbReference type="PANTHER" id="PTHR30537">
    <property type="entry name" value="HTH-TYPE TRANSCRIPTIONAL REGULATOR"/>
    <property type="match status" value="1"/>
</dbReference>
<evidence type="ECO:0000313" key="7">
    <source>
        <dbReference type="Proteomes" id="UP000249065"/>
    </source>
</evidence>
<name>A0A327MAR9_9PROT</name>
<dbReference type="FunFam" id="3.40.190.10:FF:000017">
    <property type="entry name" value="Glycine cleavage system transcriptional activator"/>
    <property type="match status" value="1"/>
</dbReference>
<evidence type="ECO:0000256" key="1">
    <source>
        <dbReference type="ARBA" id="ARBA00009437"/>
    </source>
</evidence>
<evidence type="ECO:0000256" key="3">
    <source>
        <dbReference type="ARBA" id="ARBA00023125"/>
    </source>
</evidence>
<dbReference type="Proteomes" id="UP000249065">
    <property type="component" value="Unassembled WGS sequence"/>
</dbReference>
<dbReference type="Pfam" id="PF03466">
    <property type="entry name" value="LysR_substrate"/>
    <property type="match status" value="1"/>
</dbReference>
<dbReference type="SUPFAM" id="SSF46785">
    <property type="entry name" value="Winged helix' DNA-binding domain"/>
    <property type="match status" value="1"/>
</dbReference>
<dbReference type="InterPro" id="IPR005119">
    <property type="entry name" value="LysR_subst-bd"/>
</dbReference>
<feature type="domain" description="HTH lysR-type" evidence="5">
    <location>
        <begin position="5"/>
        <end position="62"/>
    </location>
</feature>
<reference evidence="7" key="1">
    <citation type="submission" date="2018-06" db="EMBL/GenBank/DDBJ databases">
        <authorList>
            <person name="Khan S.A."/>
        </authorList>
    </citation>
    <scope>NUCLEOTIDE SEQUENCE [LARGE SCALE GENOMIC DNA]</scope>
    <source>
        <strain evidence="7">DB-1506</strain>
    </source>
</reference>
<dbReference type="InterPro" id="IPR000847">
    <property type="entry name" value="LysR_HTH_N"/>
</dbReference>
<sequence length="324" mass="35120">MAPHLPLTALRAFEAAGCTGSFRLAADDLGLTPSAVSHAIRGLERDLGALLFEREGRSIRLTPEGETLMRHVERGFGELQLGIGSVASRRPQLLKLHSAPSFAAQWLVPRLGRLLKDCPGLELRIAAGTDYTKFLADEFDADIVYGAPPPEFFGGAGHPGMLVLPLGTETVTPLCSPGLAAAIRTPRDLFGQPLIESDNKRVRWPAWFAANGLAAPPPRGPRFDRSFISLSAAADGLGVALESTLLAERELDSGRLVQPLRGIAEDVIYTGHWLLAPRAKRYARSMVLFLGWLAKELHLDIHLDEPEWIAGERERAGVRPQVAG</sequence>
<accession>A0A327MAR9</accession>
<dbReference type="PANTHER" id="PTHR30537:SF58">
    <property type="entry name" value="HTH-TYPE TRANSCRIPTIONAL REGULATOR PERR"/>
    <property type="match status" value="1"/>
</dbReference>
<dbReference type="InterPro" id="IPR036388">
    <property type="entry name" value="WH-like_DNA-bd_sf"/>
</dbReference>
<dbReference type="FunFam" id="1.10.10.10:FF:000001">
    <property type="entry name" value="LysR family transcriptional regulator"/>
    <property type="match status" value="1"/>
</dbReference>
<keyword evidence="3" id="KW-0238">DNA-binding</keyword>
<dbReference type="InterPro" id="IPR058163">
    <property type="entry name" value="LysR-type_TF_proteobact-type"/>
</dbReference>